<name>A0A081P7D4_9BACL</name>
<dbReference type="GO" id="GO:0030975">
    <property type="term" value="F:thiamine binding"/>
    <property type="evidence" value="ECO:0007669"/>
    <property type="project" value="TreeGrafter"/>
</dbReference>
<dbReference type="EMBL" id="JNVM01000006">
    <property type="protein sequence ID" value="KEQ26607.1"/>
    <property type="molecule type" value="Genomic_DNA"/>
</dbReference>
<protein>
    <submittedName>
        <fullName evidence="4">Iron ABC transporter substrate-binding protein</fullName>
    </submittedName>
</protein>
<dbReference type="Gene3D" id="3.40.190.10">
    <property type="entry name" value="Periplasmic binding protein-like II"/>
    <property type="match status" value="2"/>
</dbReference>
<dbReference type="SUPFAM" id="SSF53850">
    <property type="entry name" value="Periplasmic binding protein-like II"/>
    <property type="match status" value="1"/>
</dbReference>
<gene>
    <name evidence="4" type="ORF">ET33_32720</name>
</gene>
<dbReference type="PANTHER" id="PTHR30006:SF2">
    <property type="entry name" value="ABC TRANSPORTER SUBSTRATE-BINDING PROTEIN"/>
    <property type="match status" value="1"/>
</dbReference>
<accession>A0A081P7D4</accession>
<feature type="compositionally biased region" description="Polar residues" evidence="2">
    <location>
        <begin position="306"/>
        <end position="316"/>
    </location>
</feature>
<evidence type="ECO:0000256" key="3">
    <source>
        <dbReference type="SAM" id="SignalP"/>
    </source>
</evidence>
<dbReference type="AlphaFoldDB" id="A0A081P7D4"/>
<dbReference type="PROSITE" id="PS51257">
    <property type="entry name" value="PROKAR_LIPOPROTEIN"/>
    <property type="match status" value="1"/>
</dbReference>
<dbReference type="OrthoDB" id="9769319at2"/>
<evidence type="ECO:0000313" key="4">
    <source>
        <dbReference type="EMBL" id="KEQ26607.1"/>
    </source>
</evidence>
<reference evidence="4 5" key="1">
    <citation type="submission" date="2014-06" db="EMBL/GenBank/DDBJ databases">
        <title>Draft genome sequence of Paenibacillus sp. MSt1.</title>
        <authorList>
            <person name="Aw Y.K."/>
            <person name="Ong K.S."/>
            <person name="Gan H.M."/>
            <person name="Lee S.M."/>
        </authorList>
    </citation>
    <scope>NUCLEOTIDE SEQUENCE [LARGE SCALE GENOMIC DNA]</scope>
    <source>
        <strain evidence="4 5">MSt1</strain>
    </source>
</reference>
<dbReference type="InterPro" id="IPR026045">
    <property type="entry name" value="Ferric-bd"/>
</dbReference>
<evidence type="ECO:0000313" key="5">
    <source>
        <dbReference type="Proteomes" id="UP000028123"/>
    </source>
</evidence>
<organism evidence="4 5">
    <name type="scientific">Paenibacillus tyrfis</name>
    <dbReference type="NCBI Taxonomy" id="1501230"/>
    <lineage>
        <taxon>Bacteria</taxon>
        <taxon>Bacillati</taxon>
        <taxon>Bacillota</taxon>
        <taxon>Bacilli</taxon>
        <taxon>Bacillales</taxon>
        <taxon>Paenibacillaceae</taxon>
        <taxon>Paenibacillus</taxon>
    </lineage>
</organism>
<proteinExistence type="predicted"/>
<feature type="region of interest" description="Disordered" evidence="2">
    <location>
        <begin position="306"/>
        <end position="344"/>
    </location>
</feature>
<dbReference type="PANTHER" id="PTHR30006">
    <property type="entry name" value="THIAMINE-BINDING PERIPLASMIC PROTEIN-RELATED"/>
    <property type="match status" value="1"/>
</dbReference>
<dbReference type="RefSeq" id="WP_036679420.1">
    <property type="nucleotide sequence ID" value="NZ_FYEP01000001.1"/>
</dbReference>
<dbReference type="GO" id="GO:0015888">
    <property type="term" value="P:thiamine transport"/>
    <property type="evidence" value="ECO:0007669"/>
    <property type="project" value="TreeGrafter"/>
</dbReference>
<comment type="caution">
    <text evidence="4">The sequence shown here is derived from an EMBL/GenBank/DDBJ whole genome shotgun (WGS) entry which is preliminary data.</text>
</comment>
<feature type="chain" id="PRO_5039703696" evidence="3">
    <location>
        <begin position="21"/>
        <end position="358"/>
    </location>
</feature>
<dbReference type="PIRSF" id="PIRSF002825">
    <property type="entry name" value="CfbpA"/>
    <property type="match status" value="1"/>
</dbReference>
<dbReference type="Pfam" id="PF13343">
    <property type="entry name" value="SBP_bac_6"/>
    <property type="match status" value="1"/>
</dbReference>
<dbReference type="GO" id="GO:0030288">
    <property type="term" value="C:outer membrane-bounded periplasmic space"/>
    <property type="evidence" value="ECO:0007669"/>
    <property type="project" value="TreeGrafter"/>
</dbReference>
<keyword evidence="5" id="KW-1185">Reference proteome</keyword>
<dbReference type="CDD" id="cd13544">
    <property type="entry name" value="PBP2_Fbp_like_1"/>
    <property type="match status" value="1"/>
</dbReference>
<keyword evidence="1 3" id="KW-0732">Signal</keyword>
<feature type="signal peptide" evidence="3">
    <location>
        <begin position="1"/>
        <end position="20"/>
    </location>
</feature>
<dbReference type="GO" id="GO:0030976">
    <property type="term" value="F:thiamine pyrophosphate binding"/>
    <property type="evidence" value="ECO:0007669"/>
    <property type="project" value="TreeGrafter"/>
</dbReference>
<dbReference type="eggNOG" id="COG1840">
    <property type="taxonomic scope" value="Bacteria"/>
</dbReference>
<evidence type="ECO:0000256" key="1">
    <source>
        <dbReference type="ARBA" id="ARBA00022729"/>
    </source>
</evidence>
<evidence type="ECO:0000256" key="2">
    <source>
        <dbReference type="SAM" id="MobiDB-lite"/>
    </source>
</evidence>
<dbReference type="Proteomes" id="UP000028123">
    <property type="component" value="Unassembled WGS sequence"/>
</dbReference>
<sequence>MKKALSATLAVILTASVAAGCGSADKPASGGAASAPASGEASKTDKSKGKLTVYVGFQEDHAVEAMKQFTKDTGIQADMVRMSGGEILAKIRAEKDNPQADIWYGGPADTFVAAMNEGLLAPYKSPAAEKVDAKYKDPNGHWTGIYVGFLGFASNKKFLKDHNLQAPQTWEDLLNPAYKGQIVMANPASSGTAYTALYTVLKVKGSEDKGFDYLKKLHPQVQQYTTSGSAPGRMVGMGEAAVGVLFAHDVIKYQEEGFDTMELTIPKDGTGYETGAVAVIKNTKNQELAQKFVDWSLGASAQEVGQRTGSYQNLTNPDAKEPKKAIKLSDINPIQYDPTEAGKERKRLLDKWNSEVKK</sequence>